<dbReference type="EMBL" id="FWXD01000028">
    <property type="protein sequence ID" value="SMC29026.1"/>
    <property type="molecule type" value="Genomic_DNA"/>
</dbReference>
<name>A0A1W1XYN0_9NEIS</name>
<keyword evidence="3" id="KW-0813">Transport</keyword>
<dbReference type="AlphaFoldDB" id="A0A1W1XYN0"/>
<dbReference type="SUPFAM" id="SSF56935">
    <property type="entry name" value="Porins"/>
    <property type="match status" value="1"/>
</dbReference>
<dbReference type="CDD" id="cd00342">
    <property type="entry name" value="gram_neg_porins"/>
    <property type="match status" value="1"/>
</dbReference>
<dbReference type="OrthoDB" id="8576858at2"/>
<evidence type="ECO:0000256" key="3">
    <source>
        <dbReference type="ARBA" id="ARBA00022448"/>
    </source>
</evidence>
<feature type="domain" description="Porin" evidence="12">
    <location>
        <begin position="8"/>
        <end position="326"/>
    </location>
</feature>
<dbReference type="InterPro" id="IPR050298">
    <property type="entry name" value="Gram-neg_bact_OMP"/>
</dbReference>
<keyword evidence="6 11" id="KW-0732">Signal</keyword>
<keyword evidence="7" id="KW-0406">Ion transport</keyword>
<keyword evidence="5" id="KW-0812">Transmembrane</keyword>
<dbReference type="STRING" id="1121001.SAMN02745857_03546"/>
<evidence type="ECO:0000313" key="14">
    <source>
        <dbReference type="Proteomes" id="UP000192761"/>
    </source>
</evidence>
<dbReference type="GO" id="GO:0015288">
    <property type="term" value="F:porin activity"/>
    <property type="evidence" value="ECO:0007669"/>
    <property type="project" value="UniProtKB-KW"/>
</dbReference>
<dbReference type="Proteomes" id="UP000192761">
    <property type="component" value="Unassembled WGS sequence"/>
</dbReference>
<evidence type="ECO:0000256" key="11">
    <source>
        <dbReference type="SAM" id="SignalP"/>
    </source>
</evidence>
<dbReference type="PANTHER" id="PTHR34501:SF9">
    <property type="entry name" value="MAJOR OUTER MEMBRANE PROTEIN P.IA"/>
    <property type="match status" value="1"/>
</dbReference>
<keyword evidence="14" id="KW-1185">Reference proteome</keyword>
<evidence type="ECO:0000256" key="9">
    <source>
        <dbReference type="ARBA" id="ARBA00023136"/>
    </source>
</evidence>
<evidence type="ECO:0000256" key="4">
    <source>
        <dbReference type="ARBA" id="ARBA00022452"/>
    </source>
</evidence>
<evidence type="ECO:0000256" key="10">
    <source>
        <dbReference type="ARBA" id="ARBA00023237"/>
    </source>
</evidence>
<evidence type="ECO:0000256" key="2">
    <source>
        <dbReference type="ARBA" id="ARBA00011233"/>
    </source>
</evidence>
<protein>
    <submittedName>
        <fullName evidence="13">Outer membrane protein (Porin)</fullName>
    </submittedName>
</protein>
<gene>
    <name evidence="13" type="ORF">SAMN02745857_03546</name>
</gene>
<keyword evidence="8" id="KW-0626">Porin</keyword>
<evidence type="ECO:0000256" key="5">
    <source>
        <dbReference type="ARBA" id="ARBA00022692"/>
    </source>
</evidence>
<evidence type="ECO:0000256" key="7">
    <source>
        <dbReference type="ARBA" id="ARBA00023065"/>
    </source>
</evidence>
<proteinExistence type="predicted"/>
<accession>A0A1W1XYN0</accession>
<dbReference type="GO" id="GO:0006811">
    <property type="term" value="P:monoatomic ion transport"/>
    <property type="evidence" value="ECO:0007669"/>
    <property type="project" value="UniProtKB-KW"/>
</dbReference>
<dbReference type="InterPro" id="IPR023614">
    <property type="entry name" value="Porin_dom_sf"/>
</dbReference>
<dbReference type="PANTHER" id="PTHR34501">
    <property type="entry name" value="PROTEIN YDDL-RELATED"/>
    <property type="match status" value="1"/>
</dbReference>
<keyword evidence="9" id="KW-0472">Membrane</keyword>
<organism evidence="13 14">
    <name type="scientific">Andreprevotia lacus DSM 23236</name>
    <dbReference type="NCBI Taxonomy" id="1121001"/>
    <lineage>
        <taxon>Bacteria</taxon>
        <taxon>Pseudomonadati</taxon>
        <taxon>Pseudomonadota</taxon>
        <taxon>Betaproteobacteria</taxon>
        <taxon>Neisseriales</taxon>
        <taxon>Chitinibacteraceae</taxon>
        <taxon>Andreprevotia</taxon>
    </lineage>
</organism>
<dbReference type="RefSeq" id="WP_084092492.1">
    <property type="nucleotide sequence ID" value="NZ_FWXD01000028.1"/>
</dbReference>
<evidence type="ECO:0000256" key="8">
    <source>
        <dbReference type="ARBA" id="ARBA00023114"/>
    </source>
</evidence>
<evidence type="ECO:0000313" key="13">
    <source>
        <dbReference type="EMBL" id="SMC29026.1"/>
    </source>
</evidence>
<feature type="signal peptide" evidence="11">
    <location>
        <begin position="1"/>
        <end position="21"/>
    </location>
</feature>
<keyword evidence="4" id="KW-1134">Transmembrane beta strand</keyword>
<evidence type="ECO:0000256" key="6">
    <source>
        <dbReference type="ARBA" id="ARBA00022729"/>
    </source>
</evidence>
<comment type="subunit">
    <text evidence="2">Homotrimer.</text>
</comment>
<dbReference type="GO" id="GO:0046930">
    <property type="term" value="C:pore complex"/>
    <property type="evidence" value="ECO:0007669"/>
    <property type="project" value="UniProtKB-KW"/>
</dbReference>
<dbReference type="GO" id="GO:0009279">
    <property type="term" value="C:cell outer membrane"/>
    <property type="evidence" value="ECO:0007669"/>
    <property type="project" value="UniProtKB-SubCell"/>
</dbReference>
<dbReference type="Pfam" id="PF13609">
    <property type="entry name" value="Porin_4"/>
    <property type="match status" value="1"/>
</dbReference>
<feature type="chain" id="PRO_5012235673" evidence="11">
    <location>
        <begin position="22"/>
        <end position="366"/>
    </location>
</feature>
<comment type="subcellular location">
    <subcellularLocation>
        <location evidence="1">Cell outer membrane</location>
        <topology evidence="1">Multi-pass membrane protein</topology>
    </subcellularLocation>
</comment>
<dbReference type="Gene3D" id="2.40.160.10">
    <property type="entry name" value="Porin"/>
    <property type="match status" value="1"/>
</dbReference>
<keyword evidence="10" id="KW-0998">Cell outer membrane</keyword>
<evidence type="ECO:0000256" key="1">
    <source>
        <dbReference type="ARBA" id="ARBA00004571"/>
    </source>
</evidence>
<reference evidence="13 14" key="1">
    <citation type="submission" date="2017-04" db="EMBL/GenBank/DDBJ databases">
        <authorList>
            <person name="Afonso C.L."/>
            <person name="Miller P.J."/>
            <person name="Scott M.A."/>
            <person name="Spackman E."/>
            <person name="Goraichik I."/>
            <person name="Dimitrov K.M."/>
            <person name="Suarez D.L."/>
            <person name="Swayne D.E."/>
        </authorList>
    </citation>
    <scope>NUCLEOTIDE SEQUENCE [LARGE SCALE GENOMIC DNA]</scope>
    <source>
        <strain evidence="13 14">DSM 23236</strain>
    </source>
</reference>
<dbReference type="InterPro" id="IPR033900">
    <property type="entry name" value="Gram_neg_porin_domain"/>
</dbReference>
<evidence type="ECO:0000259" key="12">
    <source>
        <dbReference type="Pfam" id="PF13609"/>
    </source>
</evidence>
<sequence>MFKRVLVAAAVAGAFAAPAFAEVKISGAAELDVIFRTHNGDGEGGRNRFGFEDDLTINFDGEDKWDNGLKTIWRVSQKPGGGAYGPGVKGWGSREAYIGIAGDSWSVKTGRIFTDQYLRHDWPYLTDGSGNLGEDFGIVGDKVWWTNAVQFNGNFGPVNVVATFDAGDNAIASGNNGQGYEIGGGVDFGAGGHFDISFLGLKGQKTAASSKVDIVGGVPGIVTTPAVVGDGTNTSFFTGIRYPFGPVTVFFDYTRNHWGQNSADKTTNVFHGKVNYAFNDKLSLHTGLTYVKDNDDAKATQFNVALHYGVSKNTEAYARVRHIQFSKDNGAGGYVKPTGMSWQGLGVDTASQKSGQEFLIGTWTGF</sequence>